<proteinExistence type="predicted"/>
<sequence>MVSRAQDGERNVFGRVGMGTVGILDQVRTRITDPARAPSSRRLFASSSSPFLQAIPSYKRRRLQRSAPPPSFHSSMARPSPLVYYHFILYGASLCFLSARVGLRLVVLAVIIVSSAIISSVAAWNLSLLPRGSFASVDAYMIFLGAFSLLVVFPMFFLDLLTTSPYTSTVRIECLWVGILLLFQFPGAVASSALLSDMCNPSVPGIVDTLGACRSSRLLQAFAWICTINLLLYFVSLTASAALYARTDSSVWTEHVCRVDWRVTFMCRLRSAPPSPARPRFNTDIMVAAPQPHRPYIPRSPTPLGERYRIEHLSETIPGDVHSRTHDAASRDIYVPQRAVKPVGAADQALYPAHIRAAVAPPPPQEHTFPPPTPRQSSSRRKRSRSRSTPIAPKKRSSDEMPLHPPQQPATSGAREMRRQKPTPPQTPSPIGEWPRRDIISNPPPPRQSRARAQSASSRPLPTHAASAPTVQQIASLPAEWRPAPVSPAPPSGHTSVPSSAPSLIPAPTTGRNAPSAFPPSLSRPRRPAGPRASFDGQSRASLELGLPATS</sequence>
<evidence type="ECO:0000313" key="2">
    <source>
        <dbReference type="Proteomes" id="UP000814128"/>
    </source>
</evidence>
<name>A0ACB8QW87_9AGAM</name>
<accession>A0ACB8QW87</accession>
<dbReference type="Proteomes" id="UP000814128">
    <property type="component" value="Unassembled WGS sequence"/>
</dbReference>
<reference evidence="1" key="2">
    <citation type="journal article" date="2022" name="New Phytol.">
        <title>Evolutionary transition to the ectomycorrhizal habit in the genomes of a hyperdiverse lineage of mushroom-forming fungi.</title>
        <authorList>
            <person name="Looney B."/>
            <person name="Miyauchi S."/>
            <person name="Morin E."/>
            <person name="Drula E."/>
            <person name="Courty P.E."/>
            <person name="Kohler A."/>
            <person name="Kuo A."/>
            <person name="LaButti K."/>
            <person name="Pangilinan J."/>
            <person name="Lipzen A."/>
            <person name="Riley R."/>
            <person name="Andreopoulos W."/>
            <person name="He G."/>
            <person name="Johnson J."/>
            <person name="Nolan M."/>
            <person name="Tritt A."/>
            <person name="Barry K.W."/>
            <person name="Grigoriev I.V."/>
            <person name="Nagy L.G."/>
            <person name="Hibbett D."/>
            <person name="Henrissat B."/>
            <person name="Matheny P.B."/>
            <person name="Labbe J."/>
            <person name="Martin F.M."/>
        </authorList>
    </citation>
    <scope>NUCLEOTIDE SEQUENCE</scope>
    <source>
        <strain evidence="1">EC-137</strain>
    </source>
</reference>
<organism evidence="1 2">
    <name type="scientific">Vararia minispora EC-137</name>
    <dbReference type="NCBI Taxonomy" id="1314806"/>
    <lineage>
        <taxon>Eukaryota</taxon>
        <taxon>Fungi</taxon>
        <taxon>Dikarya</taxon>
        <taxon>Basidiomycota</taxon>
        <taxon>Agaricomycotina</taxon>
        <taxon>Agaricomycetes</taxon>
        <taxon>Russulales</taxon>
        <taxon>Lachnocladiaceae</taxon>
        <taxon>Vararia</taxon>
    </lineage>
</organism>
<keyword evidence="2" id="KW-1185">Reference proteome</keyword>
<dbReference type="EMBL" id="MU273480">
    <property type="protein sequence ID" value="KAI0035716.1"/>
    <property type="molecule type" value="Genomic_DNA"/>
</dbReference>
<comment type="caution">
    <text evidence="1">The sequence shown here is derived from an EMBL/GenBank/DDBJ whole genome shotgun (WGS) entry which is preliminary data.</text>
</comment>
<gene>
    <name evidence="1" type="ORF">K488DRAFT_82753</name>
</gene>
<reference evidence="1" key="1">
    <citation type="submission" date="2021-02" db="EMBL/GenBank/DDBJ databases">
        <authorList>
            <consortium name="DOE Joint Genome Institute"/>
            <person name="Ahrendt S."/>
            <person name="Looney B.P."/>
            <person name="Miyauchi S."/>
            <person name="Morin E."/>
            <person name="Drula E."/>
            <person name="Courty P.E."/>
            <person name="Chicoki N."/>
            <person name="Fauchery L."/>
            <person name="Kohler A."/>
            <person name="Kuo A."/>
            <person name="Labutti K."/>
            <person name="Pangilinan J."/>
            <person name="Lipzen A."/>
            <person name="Riley R."/>
            <person name="Andreopoulos W."/>
            <person name="He G."/>
            <person name="Johnson J."/>
            <person name="Barry K.W."/>
            <person name="Grigoriev I.V."/>
            <person name="Nagy L."/>
            <person name="Hibbett D."/>
            <person name="Henrissat B."/>
            <person name="Matheny P.B."/>
            <person name="Labbe J."/>
            <person name="Martin F."/>
        </authorList>
    </citation>
    <scope>NUCLEOTIDE SEQUENCE</scope>
    <source>
        <strain evidence="1">EC-137</strain>
    </source>
</reference>
<protein>
    <submittedName>
        <fullName evidence="1">Uncharacterized protein</fullName>
    </submittedName>
</protein>
<evidence type="ECO:0000313" key="1">
    <source>
        <dbReference type="EMBL" id="KAI0035716.1"/>
    </source>
</evidence>